<proteinExistence type="predicted"/>
<organism evidence="3 4">
    <name type="scientific">Lolliginicoccus lacisalsi</name>
    <dbReference type="NCBI Taxonomy" id="2742202"/>
    <lineage>
        <taxon>Bacteria</taxon>
        <taxon>Bacillati</taxon>
        <taxon>Actinomycetota</taxon>
        <taxon>Actinomycetes</taxon>
        <taxon>Mycobacteriales</taxon>
        <taxon>Hoyosellaceae</taxon>
        <taxon>Lolliginicoccus</taxon>
    </lineage>
</organism>
<evidence type="ECO:0000313" key="4">
    <source>
        <dbReference type="Proteomes" id="UP000642993"/>
    </source>
</evidence>
<comment type="caution">
    <text evidence="3">The sequence shown here is derived from an EMBL/GenBank/DDBJ whole genome shotgun (WGS) entry which is preliminary data.</text>
</comment>
<accession>A0A927JCV6</accession>
<keyword evidence="4" id="KW-1185">Reference proteome</keyword>
<evidence type="ECO:0000259" key="2">
    <source>
        <dbReference type="Pfam" id="PF13845"/>
    </source>
</evidence>
<evidence type="ECO:0000313" key="3">
    <source>
        <dbReference type="EMBL" id="MBD8506951.1"/>
    </source>
</evidence>
<dbReference type="EMBL" id="JACYWE010000006">
    <property type="protein sequence ID" value="MBD8506951.1"/>
    <property type="molecule type" value="Genomic_DNA"/>
</dbReference>
<evidence type="ECO:0000256" key="1">
    <source>
        <dbReference type="SAM" id="MobiDB-lite"/>
    </source>
</evidence>
<feature type="domain" description="Septum formation-related" evidence="2">
    <location>
        <begin position="78"/>
        <end position="300"/>
    </location>
</feature>
<protein>
    <submittedName>
        <fullName evidence="3">Septum formation family protein</fullName>
    </submittedName>
</protein>
<dbReference type="Pfam" id="PF13845">
    <property type="entry name" value="Septum_form"/>
    <property type="match status" value="1"/>
</dbReference>
<name>A0A927JCV6_9ACTN</name>
<dbReference type="AlphaFoldDB" id="A0A927JCV6"/>
<sequence length="350" mass="37432">MPMTKHSSPRSAPPPDSDSRPRWRIAAIIALLLLIAGSVAALIIVQATSDPEDEERWETIAAPTTESVAGDAFGSSSAGDCLAWSAPDAADLAKVDCSEEHRFEVTAAIDLSTFPGSEFGQDAGFPTELRFSELRGQLCEPATKDYLGSRFDPRGRYSINLINPGEDGWEAGERTIRCGLQNVGASGQVFPMFGKASEQNMSMVWEPGFCIGINLDIPTDPVPCEEPHAYEVAGIVDLGEQFGDNHPPVSEQDRFLDERCRQVAADYLGGPDRLEQQSLTVFWDTRSLSSWLAGNRLVNCSLGGQLDPGSALATLVGPARGEITINGQRPDQIADPEPPAAPAPGLAPGN</sequence>
<reference evidence="3" key="1">
    <citation type="submission" date="2020-09" db="EMBL/GenBank/DDBJ databases">
        <title>Hoyosella lacisalsi sp. nov., a halotolerant actinobacterium isolated from soil of Lake Gudzhirganskoe.</title>
        <authorList>
            <person name="Yang Q."/>
            <person name="Guo P.Y."/>
            <person name="Liu S.W."/>
            <person name="Li F.N."/>
            <person name="Sun C.H."/>
        </authorList>
    </citation>
    <scope>NUCLEOTIDE SEQUENCE</scope>
    <source>
        <strain evidence="3">G463</strain>
    </source>
</reference>
<dbReference type="Proteomes" id="UP000642993">
    <property type="component" value="Unassembled WGS sequence"/>
</dbReference>
<feature type="region of interest" description="Disordered" evidence="1">
    <location>
        <begin position="323"/>
        <end position="350"/>
    </location>
</feature>
<dbReference type="InterPro" id="IPR026004">
    <property type="entry name" value="Septum_form"/>
</dbReference>
<gene>
    <name evidence="3" type="ORF">HT102_10665</name>
</gene>